<accession>A0A9D1IWQ0</accession>
<dbReference type="InterPro" id="IPR002933">
    <property type="entry name" value="Peptidase_M20"/>
</dbReference>
<reference evidence="2" key="1">
    <citation type="submission" date="2020-10" db="EMBL/GenBank/DDBJ databases">
        <authorList>
            <person name="Gilroy R."/>
        </authorList>
    </citation>
    <scope>NUCLEOTIDE SEQUENCE</scope>
    <source>
        <strain evidence="2">CHK191-8634</strain>
    </source>
</reference>
<reference evidence="2" key="2">
    <citation type="journal article" date="2021" name="PeerJ">
        <title>Extensive microbial diversity within the chicken gut microbiome revealed by metagenomics and culture.</title>
        <authorList>
            <person name="Gilroy R."/>
            <person name="Ravi A."/>
            <person name="Getino M."/>
            <person name="Pursley I."/>
            <person name="Horton D.L."/>
            <person name="Alikhan N.F."/>
            <person name="Baker D."/>
            <person name="Gharbi K."/>
            <person name="Hall N."/>
            <person name="Watson M."/>
            <person name="Adriaenssens E.M."/>
            <person name="Foster-Nyarko E."/>
            <person name="Jarju S."/>
            <person name="Secka A."/>
            <person name="Antonio M."/>
            <person name="Oren A."/>
            <person name="Chaudhuri R.R."/>
            <person name="La Ragione R."/>
            <person name="Hildebrand F."/>
            <person name="Pallen M.J."/>
        </authorList>
    </citation>
    <scope>NUCLEOTIDE SEQUENCE</scope>
    <source>
        <strain evidence="2">CHK191-8634</strain>
    </source>
</reference>
<dbReference type="InterPro" id="IPR011650">
    <property type="entry name" value="Peptidase_M20_dimer"/>
</dbReference>
<evidence type="ECO:0000313" key="2">
    <source>
        <dbReference type="EMBL" id="HIU43414.1"/>
    </source>
</evidence>
<dbReference type="GO" id="GO:0005737">
    <property type="term" value="C:cytoplasm"/>
    <property type="evidence" value="ECO:0007669"/>
    <property type="project" value="TreeGrafter"/>
</dbReference>
<proteinExistence type="predicted"/>
<protein>
    <submittedName>
        <fullName evidence="2">Amidohydrolase</fullName>
    </submittedName>
</protein>
<feature type="domain" description="Peptidase M20 dimerisation" evidence="1">
    <location>
        <begin position="207"/>
        <end position="297"/>
    </location>
</feature>
<dbReference type="EMBL" id="DVMR01000034">
    <property type="protein sequence ID" value="HIU43414.1"/>
    <property type="molecule type" value="Genomic_DNA"/>
</dbReference>
<dbReference type="Gene3D" id="3.40.630.10">
    <property type="entry name" value="Zn peptidases"/>
    <property type="match status" value="1"/>
</dbReference>
<comment type="caution">
    <text evidence="2">The sequence shown here is derived from an EMBL/GenBank/DDBJ whole genome shotgun (WGS) entry which is preliminary data.</text>
</comment>
<dbReference type="Gene3D" id="3.30.70.360">
    <property type="match status" value="1"/>
</dbReference>
<organism evidence="2 3">
    <name type="scientific">Candidatus Ventrousia excrementavium</name>
    <dbReference type="NCBI Taxonomy" id="2840961"/>
    <lineage>
        <taxon>Bacteria</taxon>
        <taxon>Bacillati</taxon>
        <taxon>Bacillota</taxon>
        <taxon>Clostridia</taxon>
        <taxon>Eubacteriales</taxon>
        <taxon>Clostridiaceae</taxon>
        <taxon>Clostridiaceae incertae sedis</taxon>
        <taxon>Candidatus Ventrousia</taxon>
    </lineage>
</organism>
<sequence>MDRIERKICEIIDRNQEKIKEFGRDIWTHAELGYRETRTAERFAGWLSELGIETEKGLAVTGVKGYLSGKGAKGLTVALMGEFDALPIAAHVDANPETGASHCCGHNAQIAGVVGAALALADPEVRAAMDGNIVFFGVPAEEFVEVDYKNGLREQGVIRYGGGKCELLRIGALDDIDITVGHHSMSGSDGEISLGNSTSNGFVNKMIVYQGRAAHAAGAPHRGIDAMNAAMLAQHAVDMQRESFRDCDTVRIHSFISKGAEAVNVIADDVHIEYSVRAKNIDAIRDASRKVDRCLRAGAIATGCGLTNITLPGYLPTVPAPDTRAVDEAMDAAAGSYKVDHIGKVHGTGSTDYGDVSSIMPLLQFHTAGFEGAMHHSGLKVTDEYLAYVVTAKIFALTAYNLLKNGGDYARALLESYHPVLTKEQYVEYMESMLSEETLPMAPLPIVEG</sequence>
<name>A0A9D1IWQ0_9CLOT</name>
<dbReference type="InterPro" id="IPR036264">
    <property type="entry name" value="Bact_exopeptidase_dim_dom"/>
</dbReference>
<dbReference type="Proteomes" id="UP000824073">
    <property type="component" value="Unassembled WGS sequence"/>
</dbReference>
<dbReference type="InterPro" id="IPR017439">
    <property type="entry name" value="Amidohydrolase"/>
</dbReference>
<dbReference type="GO" id="GO:0016805">
    <property type="term" value="F:dipeptidase activity"/>
    <property type="evidence" value="ECO:0007669"/>
    <property type="project" value="TreeGrafter"/>
</dbReference>
<dbReference type="PANTHER" id="PTHR30575">
    <property type="entry name" value="PEPTIDASE M20"/>
    <property type="match status" value="1"/>
</dbReference>
<dbReference type="PANTHER" id="PTHR30575:SF3">
    <property type="entry name" value="PEPTIDASE M20 DIMERISATION DOMAIN-CONTAINING PROTEIN"/>
    <property type="match status" value="1"/>
</dbReference>
<dbReference type="SUPFAM" id="SSF55031">
    <property type="entry name" value="Bacterial exopeptidase dimerisation domain"/>
    <property type="match status" value="1"/>
</dbReference>
<evidence type="ECO:0000259" key="1">
    <source>
        <dbReference type="Pfam" id="PF07687"/>
    </source>
</evidence>
<gene>
    <name evidence="2" type="ORF">IAB67_03860</name>
</gene>
<dbReference type="GO" id="GO:0071713">
    <property type="term" value="F:para-aminobenzoyl-glutamate hydrolase activity"/>
    <property type="evidence" value="ECO:0007669"/>
    <property type="project" value="TreeGrafter"/>
</dbReference>
<dbReference type="SUPFAM" id="SSF53187">
    <property type="entry name" value="Zn-dependent exopeptidases"/>
    <property type="match status" value="1"/>
</dbReference>
<dbReference type="InterPro" id="IPR052030">
    <property type="entry name" value="Peptidase_M20/M20A_hydrolases"/>
</dbReference>
<dbReference type="NCBIfam" id="TIGR01891">
    <property type="entry name" value="amidohydrolases"/>
    <property type="match status" value="1"/>
</dbReference>
<dbReference type="AlphaFoldDB" id="A0A9D1IWQ0"/>
<dbReference type="GO" id="GO:0046657">
    <property type="term" value="P:folic acid catabolic process"/>
    <property type="evidence" value="ECO:0007669"/>
    <property type="project" value="TreeGrafter"/>
</dbReference>
<dbReference type="Pfam" id="PF01546">
    <property type="entry name" value="Peptidase_M20"/>
    <property type="match status" value="1"/>
</dbReference>
<dbReference type="Pfam" id="PF07687">
    <property type="entry name" value="M20_dimer"/>
    <property type="match status" value="1"/>
</dbReference>
<evidence type="ECO:0000313" key="3">
    <source>
        <dbReference type="Proteomes" id="UP000824073"/>
    </source>
</evidence>